<evidence type="ECO:0000313" key="3">
    <source>
        <dbReference type="EMBL" id="KKK59867.1"/>
    </source>
</evidence>
<dbReference type="HAMAP" id="MF_01367">
    <property type="entry name" value="Ribosomal_uL14"/>
    <property type="match status" value="1"/>
</dbReference>
<dbReference type="GO" id="GO:0022625">
    <property type="term" value="C:cytosolic large ribosomal subunit"/>
    <property type="evidence" value="ECO:0007669"/>
    <property type="project" value="TreeGrafter"/>
</dbReference>
<dbReference type="PANTHER" id="PTHR11761">
    <property type="entry name" value="50S/60S RIBOSOMAL PROTEIN L14/L23"/>
    <property type="match status" value="1"/>
</dbReference>
<dbReference type="Gene3D" id="2.40.150.20">
    <property type="entry name" value="Ribosomal protein L14"/>
    <property type="match status" value="1"/>
</dbReference>
<dbReference type="CDD" id="cd00337">
    <property type="entry name" value="Ribosomal_uL14"/>
    <property type="match status" value="1"/>
</dbReference>
<reference evidence="3" key="1">
    <citation type="journal article" date="2015" name="Nature">
        <title>Complex archaea that bridge the gap between prokaryotes and eukaryotes.</title>
        <authorList>
            <person name="Spang A."/>
            <person name="Saw J.H."/>
            <person name="Jorgensen S.L."/>
            <person name="Zaremba-Niedzwiedzka K."/>
            <person name="Martijn J."/>
            <person name="Lind A.E."/>
            <person name="van Eijk R."/>
            <person name="Schleper C."/>
            <person name="Guy L."/>
            <person name="Ettema T.J."/>
        </authorList>
    </citation>
    <scope>NUCLEOTIDE SEQUENCE</scope>
</reference>
<evidence type="ECO:0000256" key="2">
    <source>
        <dbReference type="ARBA" id="ARBA00023274"/>
    </source>
</evidence>
<dbReference type="InterPro" id="IPR000218">
    <property type="entry name" value="Ribosomal_uL14"/>
</dbReference>
<dbReference type="NCBIfam" id="TIGR01067">
    <property type="entry name" value="rplN_bact"/>
    <property type="match status" value="1"/>
</dbReference>
<name>A0A0F8WSL2_9ZZZZ</name>
<gene>
    <name evidence="3" type="ORF">LCGC14_3030050</name>
</gene>
<dbReference type="InterPro" id="IPR036853">
    <property type="entry name" value="Ribosomal_uL14_sf"/>
</dbReference>
<organism evidence="3">
    <name type="scientific">marine sediment metagenome</name>
    <dbReference type="NCBI Taxonomy" id="412755"/>
    <lineage>
        <taxon>unclassified sequences</taxon>
        <taxon>metagenomes</taxon>
        <taxon>ecological metagenomes</taxon>
    </lineage>
</organism>
<evidence type="ECO:0000256" key="1">
    <source>
        <dbReference type="ARBA" id="ARBA00022980"/>
    </source>
</evidence>
<evidence type="ECO:0008006" key="4">
    <source>
        <dbReference type="Google" id="ProtNLM"/>
    </source>
</evidence>
<dbReference type="GO" id="GO:0003735">
    <property type="term" value="F:structural constituent of ribosome"/>
    <property type="evidence" value="ECO:0007669"/>
    <property type="project" value="InterPro"/>
</dbReference>
<keyword evidence="1" id="KW-0689">Ribosomal protein</keyword>
<dbReference type="SUPFAM" id="SSF50193">
    <property type="entry name" value="Ribosomal protein L14"/>
    <property type="match status" value="1"/>
</dbReference>
<dbReference type="GO" id="GO:0006412">
    <property type="term" value="P:translation"/>
    <property type="evidence" value="ECO:0007669"/>
    <property type="project" value="InterPro"/>
</dbReference>
<keyword evidence="2" id="KW-0687">Ribonucleoprotein</keyword>
<dbReference type="Pfam" id="PF00238">
    <property type="entry name" value="Ribosomal_L14"/>
    <property type="match status" value="1"/>
</dbReference>
<proteinExistence type="inferred from homology"/>
<dbReference type="EMBL" id="LAZR01063250">
    <property type="protein sequence ID" value="KKK59867.1"/>
    <property type="molecule type" value="Genomic_DNA"/>
</dbReference>
<protein>
    <recommendedName>
        <fullName evidence="4">50S ribosomal protein L14</fullName>
    </recommendedName>
</protein>
<accession>A0A0F8WSL2</accession>
<dbReference type="GO" id="GO:0070180">
    <property type="term" value="F:large ribosomal subunit rRNA binding"/>
    <property type="evidence" value="ECO:0007669"/>
    <property type="project" value="TreeGrafter"/>
</dbReference>
<dbReference type="SMART" id="SM01374">
    <property type="entry name" value="Ribosomal_L14"/>
    <property type="match status" value="1"/>
</dbReference>
<sequence length="92" mass="10274">MIQLGSMVKIADNAGGKTLRCIHVLGGSARRYARLGDVIVGTVKSADPRKEVKKHDVLRAVMIRQRKEYRRSDGSYIRFDDNACVVLEGKTK</sequence>
<comment type="caution">
    <text evidence="3">The sequence shown here is derived from an EMBL/GenBank/DDBJ whole genome shotgun (WGS) entry which is preliminary data.</text>
</comment>
<feature type="non-terminal residue" evidence="3">
    <location>
        <position position="92"/>
    </location>
</feature>
<dbReference type="PANTHER" id="PTHR11761:SF3">
    <property type="entry name" value="LARGE RIBOSOMAL SUBUNIT PROTEIN UL14M"/>
    <property type="match status" value="1"/>
</dbReference>
<dbReference type="InterPro" id="IPR005745">
    <property type="entry name" value="Ribosomal_uL14_bac-type"/>
</dbReference>
<dbReference type="AlphaFoldDB" id="A0A0F8WSL2"/>